<comment type="caution">
    <text evidence="2">The sequence shown here is derived from an EMBL/GenBank/DDBJ whole genome shotgun (WGS) entry which is preliminary data.</text>
</comment>
<dbReference type="GO" id="GO:0003735">
    <property type="term" value="F:structural constituent of ribosome"/>
    <property type="evidence" value="ECO:0007669"/>
    <property type="project" value="TreeGrafter"/>
</dbReference>
<dbReference type="Pfam" id="PF11709">
    <property type="entry name" value="Mit_ribos_Mrp51"/>
    <property type="match status" value="1"/>
</dbReference>
<feature type="non-terminal residue" evidence="2">
    <location>
        <position position="1"/>
    </location>
</feature>
<gene>
    <name evidence="2" type="ORF">PG999_009275</name>
</gene>
<dbReference type="AlphaFoldDB" id="A0AAW0QSW3"/>
<dbReference type="GO" id="GO:0005763">
    <property type="term" value="C:mitochondrial small ribosomal subunit"/>
    <property type="evidence" value="ECO:0007669"/>
    <property type="project" value="TreeGrafter"/>
</dbReference>
<keyword evidence="3" id="KW-1185">Reference proteome</keyword>
<accession>A0AAW0QSW3</accession>
<sequence>SIRISIVNPTIVERLLPFHPSGRQWRPHNGRSPPGAALLRSSRLFSMPSPIAPPPGDMSSATKHKSETATTAFPTHLTVTTPSTSRMVGDWGFKRPLPLKTTTKSTFPLVRVRKVDSIEHVTDFQSSSEHTITLEKFREMNLSFSVPERRDFTTPAPSRSPAIKGSSDPAQGSKNDGDPLSLRWKFGGPWLAGMTDGEFGRYIAKKVHPRRPEFRQFLRERLAAQKTAARKTSMSDQDASTPTNAISPVQASEITEEELLEYTRGLRGDRHELFNLVSRFLDLAPVSNADSHLAAGSLEFYHVGKPYDLHRDSPYASEGPPITHPSAGLSYLRTQSFLENHPIYGPQDAHASVKARIVTPRFGATNSAPKIGVGGFIANIPTFDSSFNDRRLRMSSAVTGGEVIAGLNDFDPSQEGGAKVYVQVQTANVDATGKVQLKLLERKPEVDLVQKELVGECDTFAGAVKESQQPQKRLQMSSRHRNTNRNFGNASKYGLGGLGGGDF</sequence>
<dbReference type="InterPro" id="IPR016712">
    <property type="entry name" value="Rbsml_bS1m-like"/>
</dbReference>
<dbReference type="PANTHER" id="PTHR28058:SF1">
    <property type="entry name" value="SMALL RIBOSOMAL SUBUNIT PROTEIN BS1M"/>
    <property type="match status" value="1"/>
</dbReference>
<feature type="compositionally biased region" description="Polar residues" evidence="1">
    <location>
        <begin position="466"/>
        <end position="477"/>
    </location>
</feature>
<reference evidence="2 3" key="1">
    <citation type="submission" date="2023-01" db="EMBL/GenBank/DDBJ databases">
        <title>Analysis of 21 Apiospora genomes using comparative genomics revels a genus with tremendous synthesis potential of carbohydrate active enzymes and secondary metabolites.</title>
        <authorList>
            <person name="Sorensen T."/>
        </authorList>
    </citation>
    <scope>NUCLEOTIDE SEQUENCE [LARGE SCALE GENOMIC DNA]</scope>
    <source>
        <strain evidence="2 3">CBS 117206</strain>
    </source>
</reference>
<dbReference type="PANTHER" id="PTHR28058">
    <property type="entry name" value="37S RIBOSOMAL PROTEIN MRP51, MITOCHONDRIAL"/>
    <property type="match status" value="1"/>
</dbReference>
<organism evidence="2 3">
    <name type="scientific">Apiospora kogelbergensis</name>
    <dbReference type="NCBI Taxonomy" id="1337665"/>
    <lineage>
        <taxon>Eukaryota</taxon>
        <taxon>Fungi</taxon>
        <taxon>Dikarya</taxon>
        <taxon>Ascomycota</taxon>
        <taxon>Pezizomycotina</taxon>
        <taxon>Sordariomycetes</taxon>
        <taxon>Xylariomycetidae</taxon>
        <taxon>Amphisphaeriales</taxon>
        <taxon>Apiosporaceae</taxon>
        <taxon>Apiospora</taxon>
    </lineage>
</organism>
<evidence type="ECO:0000256" key="1">
    <source>
        <dbReference type="SAM" id="MobiDB-lite"/>
    </source>
</evidence>
<evidence type="ECO:0000313" key="3">
    <source>
        <dbReference type="Proteomes" id="UP001392437"/>
    </source>
</evidence>
<feature type="compositionally biased region" description="Polar residues" evidence="1">
    <location>
        <begin position="230"/>
        <end position="244"/>
    </location>
</feature>
<dbReference type="GO" id="GO:0070124">
    <property type="term" value="P:mitochondrial translational initiation"/>
    <property type="evidence" value="ECO:0007669"/>
    <property type="project" value="TreeGrafter"/>
</dbReference>
<evidence type="ECO:0000313" key="2">
    <source>
        <dbReference type="EMBL" id="KAK8105916.1"/>
    </source>
</evidence>
<feature type="region of interest" description="Disordered" evidence="1">
    <location>
        <begin position="225"/>
        <end position="244"/>
    </location>
</feature>
<evidence type="ECO:0008006" key="4">
    <source>
        <dbReference type="Google" id="ProtNLM"/>
    </source>
</evidence>
<dbReference type="Proteomes" id="UP001392437">
    <property type="component" value="Unassembled WGS sequence"/>
</dbReference>
<feature type="region of interest" description="Disordered" evidence="1">
    <location>
        <begin position="148"/>
        <end position="180"/>
    </location>
</feature>
<name>A0AAW0QSW3_9PEZI</name>
<feature type="region of interest" description="Disordered" evidence="1">
    <location>
        <begin position="465"/>
        <end position="491"/>
    </location>
</feature>
<protein>
    <recommendedName>
        <fullName evidence="4">Alpha-ketoglutarate-dependent dioxygenase AlkB-like domain-containing protein</fullName>
    </recommendedName>
</protein>
<proteinExistence type="predicted"/>
<dbReference type="EMBL" id="JAQQWP010000008">
    <property type="protein sequence ID" value="KAK8105916.1"/>
    <property type="molecule type" value="Genomic_DNA"/>
</dbReference>